<keyword evidence="3" id="KW-1185">Reference proteome</keyword>
<gene>
    <name evidence="2" type="ORF">ASPWEDRAFT_339836</name>
</gene>
<feature type="compositionally biased region" description="Basic residues" evidence="1">
    <location>
        <begin position="23"/>
        <end position="32"/>
    </location>
</feature>
<reference evidence="3" key="1">
    <citation type="journal article" date="2017" name="Genome Biol.">
        <title>Comparative genomics reveals high biological diversity and specific adaptations in the industrially and medically important fungal genus Aspergillus.</title>
        <authorList>
            <person name="de Vries R.P."/>
            <person name="Riley R."/>
            <person name="Wiebenga A."/>
            <person name="Aguilar-Osorio G."/>
            <person name="Amillis S."/>
            <person name="Uchima C.A."/>
            <person name="Anderluh G."/>
            <person name="Asadollahi M."/>
            <person name="Askin M."/>
            <person name="Barry K."/>
            <person name="Battaglia E."/>
            <person name="Bayram O."/>
            <person name="Benocci T."/>
            <person name="Braus-Stromeyer S.A."/>
            <person name="Caldana C."/>
            <person name="Canovas D."/>
            <person name="Cerqueira G.C."/>
            <person name="Chen F."/>
            <person name="Chen W."/>
            <person name="Choi C."/>
            <person name="Clum A."/>
            <person name="Dos Santos R.A."/>
            <person name="Damasio A.R."/>
            <person name="Diallinas G."/>
            <person name="Emri T."/>
            <person name="Fekete E."/>
            <person name="Flipphi M."/>
            <person name="Freyberg S."/>
            <person name="Gallo A."/>
            <person name="Gournas C."/>
            <person name="Habgood R."/>
            <person name="Hainaut M."/>
            <person name="Harispe M.L."/>
            <person name="Henrissat B."/>
            <person name="Hilden K.S."/>
            <person name="Hope R."/>
            <person name="Hossain A."/>
            <person name="Karabika E."/>
            <person name="Karaffa L."/>
            <person name="Karanyi Z."/>
            <person name="Krasevec N."/>
            <person name="Kuo A."/>
            <person name="Kusch H."/>
            <person name="LaButti K."/>
            <person name="Lagendijk E.L."/>
            <person name="Lapidus A."/>
            <person name="Levasseur A."/>
            <person name="Lindquist E."/>
            <person name="Lipzen A."/>
            <person name="Logrieco A.F."/>
            <person name="MacCabe A."/>
            <person name="Maekelae M.R."/>
            <person name="Malavazi I."/>
            <person name="Melin P."/>
            <person name="Meyer V."/>
            <person name="Mielnichuk N."/>
            <person name="Miskei M."/>
            <person name="Molnar A.P."/>
            <person name="Mule G."/>
            <person name="Ngan C.Y."/>
            <person name="Orejas M."/>
            <person name="Orosz E."/>
            <person name="Ouedraogo J.P."/>
            <person name="Overkamp K.M."/>
            <person name="Park H.-S."/>
            <person name="Perrone G."/>
            <person name="Piumi F."/>
            <person name="Punt P.J."/>
            <person name="Ram A.F."/>
            <person name="Ramon A."/>
            <person name="Rauscher S."/>
            <person name="Record E."/>
            <person name="Riano-Pachon D.M."/>
            <person name="Robert V."/>
            <person name="Roehrig J."/>
            <person name="Ruller R."/>
            <person name="Salamov A."/>
            <person name="Salih N.S."/>
            <person name="Samson R.A."/>
            <person name="Sandor E."/>
            <person name="Sanguinetti M."/>
            <person name="Schuetze T."/>
            <person name="Sepcic K."/>
            <person name="Shelest E."/>
            <person name="Sherlock G."/>
            <person name="Sophianopoulou V."/>
            <person name="Squina F.M."/>
            <person name="Sun H."/>
            <person name="Susca A."/>
            <person name="Todd R.B."/>
            <person name="Tsang A."/>
            <person name="Unkles S.E."/>
            <person name="van de Wiele N."/>
            <person name="van Rossen-Uffink D."/>
            <person name="Oliveira J.V."/>
            <person name="Vesth T.C."/>
            <person name="Visser J."/>
            <person name="Yu J.-H."/>
            <person name="Zhou M."/>
            <person name="Andersen M.R."/>
            <person name="Archer D.B."/>
            <person name="Baker S.E."/>
            <person name="Benoit I."/>
            <person name="Brakhage A.A."/>
            <person name="Braus G.H."/>
            <person name="Fischer R."/>
            <person name="Frisvad J.C."/>
            <person name="Goldman G.H."/>
            <person name="Houbraken J."/>
            <person name="Oakley B."/>
            <person name="Pocsi I."/>
            <person name="Scazzocchio C."/>
            <person name="Seiboth B."/>
            <person name="vanKuyk P.A."/>
            <person name="Wortman J."/>
            <person name="Dyer P.S."/>
            <person name="Grigoriev I.V."/>
        </authorList>
    </citation>
    <scope>NUCLEOTIDE SEQUENCE [LARGE SCALE GENOMIC DNA]</scope>
    <source>
        <strain evidence="3">DTO 134E9</strain>
    </source>
</reference>
<sequence>MSSIIQNKQEQDRKAALADDRKKRAPSRRLQHHLPAQGSQWRDKLRWHKHRLHRYPRSPGAEPPRGHRGPLPENHFSQLVLSPKGGFVRLEHLDNAVDSSTLMPGKEPLVFRDPTRSNLCAFDGLSSPITRPALS</sequence>
<proteinExistence type="predicted"/>
<dbReference type="Proteomes" id="UP000184383">
    <property type="component" value="Unassembled WGS sequence"/>
</dbReference>
<accession>A0A1L9RUV3</accession>
<feature type="region of interest" description="Disordered" evidence="1">
    <location>
        <begin position="1"/>
        <end position="75"/>
    </location>
</feature>
<dbReference type="AlphaFoldDB" id="A0A1L9RUV3"/>
<feature type="compositionally biased region" description="Basic residues" evidence="1">
    <location>
        <begin position="45"/>
        <end position="56"/>
    </location>
</feature>
<feature type="compositionally biased region" description="Basic and acidic residues" evidence="1">
    <location>
        <begin position="9"/>
        <end position="22"/>
    </location>
</feature>
<evidence type="ECO:0000313" key="2">
    <source>
        <dbReference type="EMBL" id="OJJ38673.1"/>
    </source>
</evidence>
<organism evidence="2 3">
    <name type="scientific">Aspergillus wentii DTO 134E9</name>
    <dbReference type="NCBI Taxonomy" id="1073089"/>
    <lineage>
        <taxon>Eukaryota</taxon>
        <taxon>Fungi</taxon>
        <taxon>Dikarya</taxon>
        <taxon>Ascomycota</taxon>
        <taxon>Pezizomycotina</taxon>
        <taxon>Eurotiomycetes</taxon>
        <taxon>Eurotiomycetidae</taxon>
        <taxon>Eurotiales</taxon>
        <taxon>Aspergillaceae</taxon>
        <taxon>Aspergillus</taxon>
        <taxon>Aspergillus subgen. Cremei</taxon>
    </lineage>
</organism>
<name>A0A1L9RUV3_ASPWE</name>
<dbReference type="OrthoDB" id="3800738at2759"/>
<dbReference type="EMBL" id="KV878210">
    <property type="protein sequence ID" value="OJJ38673.1"/>
    <property type="molecule type" value="Genomic_DNA"/>
</dbReference>
<dbReference type="VEuPathDB" id="FungiDB:ASPWEDRAFT_339836"/>
<evidence type="ECO:0000313" key="3">
    <source>
        <dbReference type="Proteomes" id="UP000184383"/>
    </source>
</evidence>
<protein>
    <submittedName>
        <fullName evidence="2">Uncharacterized protein</fullName>
    </submittedName>
</protein>
<evidence type="ECO:0000256" key="1">
    <source>
        <dbReference type="SAM" id="MobiDB-lite"/>
    </source>
</evidence>
<dbReference type="RefSeq" id="XP_040692349.1">
    <property type="nucleotide sequence ID" value="XM_040833903.1"/>
</dbReference>
<dbReference type="GeneID" id="63749751"/>